<sequence length="94" mass="10821">MDLILLLIVVPLVILIAAFFSISYYGLVPVVIFSFFGSVYYAWAMYMMQNVGKPNSSGRMILDKVDVFKDVAIAFVLLLLLFLMFHYIKAYFFN</sequence>
<feature type="transmembrane region" description="Helical" evidence="1">
    <location>
        <begin position="67"/>
        <end position="88"/>
    </location>
</feature>
<evidence type="ECO:0000313" key="2">
    <source>
        <dbReference type="EMBL" id="RDH83856.1"/>
    </source>
</evidence>
<keyword evidence="1" id="KW-1133">Transmembrane helix</keyword>
<name>A0A370DI64_9GAMM</name>
<dbReference type="Proteomes" id="UP000254266">
    <property type="component" value="Unassembled WGS sequence"/>
</dbReference>
<keyword evidence="1" id="KW-0472">Membrane</keyword>
<reference evidence="2 3" key="1">
    <citation type="journal article" date="2018" name="ISME J.">
        <title>Endosymbiont genomes yield clues of tubeworm success.</title>
        <authorList>
            <person name="Li Y."/>
            <person name="Liles M.R."/>
            <person name="Halanych K.M."/>
        </authorList>
    </citation>
    <scope>NUCLEOTIDE SEQUENCE [LARGE SCALE GENOMIC DNA]</scope>
    <source>
        <strain evidence="2">A1464</strain>
    </source>
</reference>
<feature type="transmembrane region" description="Helical" evidence="1">
    <location>
        <begin position="27"/>
        <end position="46"/>
    </location>
</feature>
<organism evidence="2 3">
    <name type="scientific">endosymbiont of Galathealinum brachiosum</name>
    <dbReference type="NCBI Taxonomy" id="2200906"/>
    <lineage>
        <taxon>Bacteria</taxon>
        <taxon>Pseudomonadati</taxon>
        <taxon>Pseudomonadota</taxon>
        <taxon>Gammaproteobacteria</taxon>
        <taxon>sulfur-oxidizing symbionts</taxon>
    </lineage>
</organism>
<keyword evidence="1" id="KW-0812">Transmembrane</keyword>
<gene>
    <name evidence="2" type="ORF">DIZ80_06895</name>
</gene>
<keyword evidence="3" id="KW-1185">Reference proteome</keyword>
<evidence type="ECO:0000256" key="1">
    <source>
        <dbReference type="SAM" id="Phobius"/>
    </source>
</evidence>
<dbReference type="AlphaFoldDB" id="A0A370DI64"/>
<dbReference type="EMBL" id="QFXC01000008">
    <property type="protein sequence ID" value="RDH83856.1"/>
    <property type="molecule type" value="Genomic_DNA"/>
</dbReference>
<protein>
    <submittedName>
        <fullName evidence="2">Uncharacterized protein</fullName>
    </submittedName>
</protein>
<proteinExistence type="predicted"/>
<evidence type="ECO:0000313" key="3">
    <source>
        <dbReference type="Proteomes" id="UP000254266"/>
    </source>
</evidence>
<accession>A0A370DI64</accession>
<comment type="caution">
    <text evidence="2">The sequence shown here is derived from an EMBL/GenBank/DDBJ whole genome shotgun (WGS) entry which is preliminary data.</text>
</comment>